<evidence type="ECO:0000256" key="2">
    <source>
        <dbReference type="ARBA" id="ARBA00022723"/>
    </source>
</evidence>
<keyword evidence="3" id="KW-0464">Manganese</keyword>
<dbReference type="SUPFAM" id="SSF56300">
    <property type="entry name" value="Metallo-dependent phosphatases"/>
    <property type="match status" value="1"/>
</dbReference>
<name>A0AAV4GHI4_9GAST</name>
<dbReference type="AlphaFoldDB" id="A0AAV4GHI4"/>
<keyword evidence="6" id="KW-1185">Reference proteome</keyword>
<dbReference type="Gene3D" id="3.60.21.10">
    <property type="match status" value="1"/>
</dbReference>
<dbReference type="InterPro" id="IPR004843">
    <property type="entry name" value="Calcineurin-like_PHP"/>
</dbReference>
<dbReference type="InterPro" id="IPR051134">
    <property type="entry name" value="PPP_phosphatase"/>
</dbReference>
<feature type="domain" description="Calcineurin-like phosphoesterase" evidence="4">
    <location>
        <begin position="5"/>
        <end position="50"/>
    </location>
</feature>
<gene>
    <name evidence="5" type="ORF">ElyMa_002435800</name>
</gene>
<proteinExistence type="predicted"/>
<reference evidence="5 6" key="1">
    <citation type="journal article" date="2021" name="Elife">
        <title>Chloroplast acquisition without the gene transfer in kleptoplastic sea slugs, Plakobranchus ocellatus.</title>
        <authorList>
            <person name="Maeda T."/>
            <person name="Takahashi S."/>
            <person name="Yoshida T."/>
            <person name="Shimamura S."/>
            <person name="Takaki Y."/>
            <person name="Nagai Y."/>
            <person name="Toyoda A."/>
            <person name="Suzuki Y."/>
            <person name="Arimoto A."/>
            <person name="Ishii H."/>
            <person name="Satoh N."/>
            <person name="Nishiyama T."/>
            <person name="Hasebe M."/>
            <person name="Maruyama T."/>
            <person name="Minagawa J."/>
            <person name="Obokata J."/>
            <person name="Shigenobu S."/>
        </authorList>
    </citation>
    <scope>NUCLEOTIDE SEQUENCE [LARGE SCALE GENOMIC DNA]</scope>
</reference>
<feature type="non-terminal residue" evidence="5">
    <location>
        <position position="78"/>
    </location>
</feature>
<dbReference type="InterPro" id="IPR029052">
    <property type="entry name" value="Metallo-depent_PP-like"/>
</dbReference>
<dbReference type="PANTHER" id="PTHR45668">
    <property type="entry name" value="SERINE/THREONINE-PROTEIN PHOSPHATASE 5-RELATED"/>
    <property type="match status" value="1"/>
</dbReference>
<comment type="cofactor">
    <cofactor evidence="1">
        <name>Mn(2+)</name>
        <dbReference type="ChEBI" id="CHEBI:29035"/>
    </cofactor>
</comment>
<dbReference type="Pfam" id="PF00149">
    <property type="entry name" value="Metallophos"/>
    <property type="match status" value="1"/>
</dbReference>
<dbReference type="GO" id="GO:0046872">
    <property type="term" value="F:metal ion binding"/>
    <property type="evidence" value="ECO:0007669"/>
    <property type="project" value="UniProtKB-KW"/>
</dbReference>
<evidence type="ECO:0000313" key="5">
    <source>
        <dbReference type="EMBL" id="GFR85177.1"/>
    </source>
</evidence>
<evidence type="ECO:0000259" key="4">
    <source>
        <dbReference type="Pfam" id="PF00149"/>
    </source>
</evidence>
<comment type="caution">
    <text evidence="5">The sequence shown here is derived from an EMBL/GenBank/DDBJ whole genome shotgun (WGS) entry which is preliminary data.</text>
</comment>
<dbReference type="PANTHER" id="PTHR45668:SF3">
    <property type="entry name" value="SERINE_THREONINE-PROTEIN PHOSPHATASE RDGC"/>
    <property type="match status" value="1"/>
</dbReference>
<organism evidence="5 6">
    <name type="scientific">Elysia marginata</name>
    <dbReference type="NCBI Taxonomy" id="1093978"/>
    <lineage>
        <taxon>Eukaryota</taxon>
        <taxon>Metazoa</taxon>
        <taxon>Spiralia</taxon>
        <taxon>Lophotrochozoa</taxon>
        <taxon>Mollusca</taxon>
        <taxon>Gastropoda</taxon>
        <taxon>Heterobranchia</taxon>
        <taxon>Euthyneura</taxon>
        <taxon>Panpulmonata</taxon>
        <taxon>Sacoglossa</taxon>
        <taxon>Placobranchoidea</taxon>
        <taxon>Plakobranchidae</taxon>
        <taxon>Elysia</taxon>
    </lineage>
</organism>
<sequence>MKVVKLFDEVFRWLPLAAIIDNKVLVVHGGVSEHIDLNFIETIDRQKYVSVLRPPIVVELEQSEGHMVDARELEEWKQ</sequence>
<dbReference type="GO" id="GO:0016787">
    <property type="term" value="F:hydrolase activity"/>
    <property type="evidence" value="ECO:0007669"/>
    <property type="project" value="InterPro"/>
</dbReference>
<evidence type="ECO:0000256" key="1">
    <source>
        <dbReference type="ARBA" id="ARBA00001936"/>
    </source>
</evidence>
<accession>A0AAV4GHI4</accession>
<dbReference type="Proteomes" id="UP000762676">
    <property type="component" value="Unassembled WGS sequence"/>
</dbReference>
<keyword evidence="2" id="KW-0479">Metal-binding</keyword>
<dbReference type="EMBL" id="BMAT01004989">
    <property type="protein sequence ID" value="GFR85177.1"/>
    <property type="molecule type" value="Genomic_DNA"/>
</dbReference>
<protein>
    <submittedName>
        <fullName evidence="5">Serine/threonine-protein phosphatase</fullName>
    </submittedName>
</protein>
<evidence type="ECO:0000256" key="3">
    <source>
        <dbReference type="ARBA" id="ARBA00023211"/>
    </source>
</evidence>
<evidence type="ECO:0000313" key="6">
    <source>
        <dbReference type="Proteomes" id="UP000762676"/>
    </source>
</evidence>